<feature type="compositionally biased region" description="Acidic residues" evidence="1">
    <location>
        <begin position="765"/>
        <end position="775"/>
    </location>
</feature>
<gene>
    <name evidence="4" type="ORF">GJ744_003708</name>
</gene>
<dbReference type="PANTHER" id="PTHR45737:SF6">
    <property type="entry name" value="VON WILLEBRAND FACTOR A DOMAIN-CONTAINING PROTEIN 5A"/>
    <property type="match status" value="1"/>
</dbReference>
<dbReference type="Gene3D" id="3.40.50.410">
    <property type="entry name" value="von Willebrand factor, type A domain"/>
    <property type="match status" value="1"/>
</dbReference>
<dbReference type="Pfam" id="PF08487">
    <property type="entry name" value="VIT"/>
    <property type="match status" value="1"/>
</dbReference>
<comment type="caution">
    <text evidence="4">The sequence shown here is derived from an EMBL/GenBank/DDBJ whole genome shotgun (WGS) entry which is preliminary data.</text>
</comment>
<feature type="region of interest" description="Disordered" evidence="1">
    <location>
        <begin position="927"/>
        <end position="963"/>
    </location>
</feature>
<evidence type="ECO:0000259" key="2">
    <source>
        <dbReference type="PROSITE" id="PS50234"/>
    </source>
</evidence>
<dbReference type="SMART" id="SM00327">
    <property type="entry name" value="VWA"/>
    <property type="match status" value="1"/>
</dbReference>
<feature type="compositionally biased region" description="Acidic residues" evidence="1">
    <location>
        <begin position="849"/>
        <end position="860"/>
    </location>
</feature>
<dbReference type="InterPro" id="IPR013694">
    <property type="entry name" value="VIT"/>
</dbReference>
<name>A0A8H7A9L2_9EURO</name>
<evidence type="ECO:0000259" key="3">
    <source>
        <dbReference type="PROSITE" id="PS51468"/>
    </source>
</evidence>
<dbReference type="SMART" id="SM00609">
    <property type="entry name" value="VIT"/>
    <property type="match status" value="1"/>
</dbReference>
<dbReference type="SUPFAM" id="SSF53300">
    <property type="entry name" value="vWA-like"/>
    <property type="match status" value="1"/>
</dbReference>
<dbReference type="InterPro" id="IPR036465">
    <property type="entry name" value="vWFA_dom_sf"/>
</dbReference>
<organism evidence="4 5">
    <name type="scientific">Endocarpon pusillum</name>
    <dbReference type="NCBI Taxonomy" id="364733"/>
    <lineage>
        <taxon>Eukaryota</taxon>
        <taxon>Fungi</taxon>
        <taxon>Dikarya</taxon>
        <taxon>Ascomycota</taxon>
        <taxon>Pezizomycotina</taxon>
        <taxon>Eurotiomycetes</taxon>
        <taxon>Chaetothyriomycetidae</taxon>
        <taxon>Verrucariales</taxon>
        <taxon>Verrucariaceae</taxon>
        <taxon>Endocarpon</taxon>
    </lineage>
</organism>
<proteinExistence type="predicted"/>
<accession>A0A8H7A9L2</accession>
<feature type="region of interest" description="Disordered" evidence="1">
    <location>
        <begin position="29"/>
        <end position="51"/>
    </location>
</feature>
<dbReference type="Proteomes" id="UP000606974">
    <property type="component" value="Unassembled WGS sequence"/>
</dbReference>
<feature type="domain" description="VWFA" evidence="2">
    <location>
        <begin position="348"/>
        <end position="522"/>
    </location>
</feature>
<evidence type="ECO:0000313" key="4">
    <source>
        <dbReference type="EMBL" id="KAF7503479.1"/>
    </source>
</evidence>
<keyword evidence="5" id="KW-1185">Reference proteome</keyword>
<evidence type="ECO:0008006" key="6">
    <source>
        <dbReference type="Google" id="ProtNLM"/>
    </source>
</evidence>
<reference evidence="4" key="1">
    <citation type="submission" date="2020-02" db="EMBL/GenBank/DDBJ databases">
        <authorList>
            <person name="Palmer J.M."/>
        </authorList>
    </citation>
    <scope>NUCLEOTIDE SEQUENCE</scope>
    <source>
        <strain evidence="4">EPUS1.4</strain>
        <tissue evidence="4">Thallus</tissue>
    </source>
</reference>
<dbReference type="Pfam" id="PF13768">
    <property type="entry name" value="VWA_3"/>
    <property type="match status" value="1"/>
</dbReference>
<sequence>MNLAAGIVWDPREPLPPELRERIDLVAPEDAEDYRPSQGRPRRHDCGVKHSRRLPTSPGDVIIRESKRNILPPLSISIQAKVVQDTAQVTITQLFWNDSDYVIPKCSYILPLPAGCTVTEFTCRIGRARVVKAKVKPKEEARNAFDHAVRKNRSAGLLEQATPEVFTTNLGNIPTRTKLRAEISFVTLLKHGFENRCSTTTLTIPTCIASRYGSPPSELQRAIPTAIPQTLAIEVEVNCAEMVRKISSDSHRITIESRGGVLEVDNWNAFAAAGGENEVQTALVKLEDGSTFLNRDFVLDMVTEPPNGEELPQAWLEIHPSLQNHKALMLTVPPKFFLKNQPVHIDGEIVFVADRSNSMDDKIASLRSAMLFFLQSIPQRRKFNIWCFGTLYTCLWPNSRESVRQETLDTALQFVERQFHANMGGTELLPALKAVVGARDTSCTTDIIVLTDGQVWRLDETISYVQQIKMRTEGAVRVFALGIGDAVSHELVEGIAKAGGGYAEVIPSASQGGWEDRLVAMLAAAVVGHIHPLRIELDGKTEEAADHERVNEDMYQLQRPHVLKSPMDTSLLSPFVRNRVYMLFDPQGHQIPLEHIKIITNTVNGQEKVTNVPVKLTQSASASIHKLGARAILGDLERGNSWIQSDPNGPPRHSAEEMELIRSEGESLGCKLALVSKWTSFYAVDEPYEPDGHGQDAFMDVTDGLFQRPEEGLDLLRSRGRPGQPVGGPFQGVLQAGQNIDIYPDGEDDTPDPGYAALHYNFIGDDSDSDSDSEDGGGRSLPGGIQANLEAVGQAQPGQYRRQARGRHNKPNTRVAQHAQYREAGVVVHAAELIRCSPLSQGHSKVQFEDSEDSDSESEDEGGRSLPGGSQANLEGAGQAQPAQLDRVNPGSSRTEYRDQARGSQNEPHTGVAQHFSRLRATAMSSSPFLSSTIPQNPFIQSTSPSNTANSPHPNHLSAINAPSNNLSTASALIPNQTSAPKSEEEQHGERTVKRIIQFQQFDGSFDFGPSKTSLKNILGDEFLSVISAIANEIPESSAQAETTAILIAIMTLFELRLEFCQVLWSMIVSKGKTWINAHFSKSDLSDLTKIEIYDFARNRMQSYQLPRPAAISPAQLQPVPLPQLGSVRLPDPPPISMLSTVMTPPPPTNAPQAASKRVDGKVLQMLLDRGAEVYAQDEDYRYAVRGSFDFLWCFKGDTLAEKLEFHNRWFEMVERYSTRHPTRRLTSKFNTDRAMAFAGVAYFVEQNTELKYAAGLWKEVLPFNLLWSAIFTNSRRTVRSVPTWSWVSVDGIISDALVLPRHSRYNISAIQRGGKFRNRRRVIRPLIIEETLLEQKAVNGQVQNATLSLRGNLNIVPARYVNCNFDTHIHHPIDKLYCLPILLVGNPPGHPKITQVHGILLQKKPDVENRFERVGHFFTSEKYVIKRVSASDYEPKSVIYIV</sequence>
<dbReference type="InterPro" id="IPR002035">
    <property type="entry name" value="VWF_A"/>
</dbReference>
<dbReference type="OrthoDB" id="1729737at2759"/>
<evidence type="ECO:0000313" key="5">
    <source>
        <dbReference type="Proteomes" id="UP000606974"/>
    </source>
</evidence>
<dbReference type="PANTHER" id="PTHR45737">
    <property type="entry name" value="VON WILLEBRAND FACTOR A DOMAIN-CONTAINING PROTEIN 5A"/>
    <property type="match status" value="1"/>
</dbReference>
<feature type="compositionally biased region" description="Polar residues" evidence="1">
    <location>
        <begin position="927"/>
        <end position="953"/>
    </location>
</feature>
<dbReference type="EMBL" id="JAACFV010000176">
    <property type="protein sequence ID" value="KAF7503479.1"/>
    <property type="molecule type" value="Genomic_DNA"/>
</dbReference>
<dbReference type="PROSITE" id="PS51468">
    <property type="entry name" value="VIT"/>
    <property type="match status" value="1"/>
</dbReference>
<feature type="domain" description="VIT" evidence="3">
    <location>
        <begin position="57"/>
        <end position="187"/>
    </location>
</feature>
<evidence type="ECO:0000256" key="1">
    <source>
        <dbReference type="SAM" id="MobiDB-lite"/>
    </source>
</evidence>
<protein>
    <recommendedName>
        <fullName evidence="6">VWFA domain-containing protein</fullName>
    </recommendedName>
</protein>
<dbReference type="PROSITE" id="PS50234">
    <property type="entry name" value="VWFA"/>
    <property type="match status" value="1"/>
</dbReference>
<feature type="compositionally biased region" description="Basic residues" evidence="1">
    <location>
        <begin position="802"/>
        <end position="811"/>
    </location>
</feature>
<feature type="region of interest" description="Disordered" evidence="1">
    <location>
        <begin position="762"/>
        <end position="816"/>
    </location>
</feature>
<feature type="region of interest" description="Disordered" evidence="1">
    <location>
        <begin position="842"/>
        <end position="912"/>
    </location>
</feature>